<reference evidence="2" key="1">
    <citation type="journal article" date="2019" name="Int. J. Syst. Evol. Microbiol.">
        <title>The Global Catalogue of Microorganisms (GCM) 10K type strain sequencing project: providing services to taxonomists for standard genome sequencing and annotation.</title>
        <authorList>
            <consortium name="The Broad Institute Genomics Platform"/>
            <consortium name="The Broad Institute Genome Sequencing Center for Infectious Disease"/>
            <person name="Wu L."/>
            <person name="Ma J."/>
        </authorList>
    </citation>
    <scope>NUCLEOTIDE SEQUENCE [LARGE SCALE GENOMIC DNA]</scope>
    <source>
        <strain evidence="2">JCM 3389</strain>
    </source>
</reference>
<accession>A0ABW4Y1U1</accession>
<dbReference type="EMBL" id="JBHUHU010000005">
    <property type="protein sequence ID" value="MFD2101249.1"/>
    <property type="molecule type" value="Genomic_DNA"/>
</dbReference>
<name>A0ABW4Y1U1_9FLAO</name>
<sequence length="411" mass="45513">MLKNQQFLQIVVALLVVVSCRNQGKKGADIGTMDKEIAFKEGSFGHDTDFLKKWDSDLILLKSGNAAVAVSGKYQAKVFTSSVSGDEGRSMGWINYGAFGKMDPHMNAYGGESRFWLGPEGSAFSLFFKPQAEMTFENWKTPPPIDSEGWDVTKKSGTSVVLERTMEIENYAGHTLHIQAQREIKILTIDQLEELLGVRTRAVKSVGYKTKNTITNIGNFEWTETTGAPCIWILDMFPPSEETTIMIPYKQDSSGPIATTDYFGEIPEERIGYEEGILFFKADGKSRGKLGIPPQRATPLAGSYDAQNNVLTIALFDVDSKATYLNQEWNLEGDPLIGDAVNAYNDGPLEDGSQMGPFYELESVSPAAFLKPNESLTHNHSVFHLTGKRENLEQIVAEVFGTTLDKITNFL</sequence>
<protein>
    <submittedName>
        <fullName evidence="1">DUF6786 family protein</fullName>
    </submittedName>
</protein>
<keyword evidence="2" id="KW-1185">Reference proteome</keyword>
<comment type="caution">
    <text evidence="1">The sequence shown here is derived from an EMBL/GenBank/DDBJ whole genome shotgun (WGS) entry which is preliminary data.</text>
</comment>
<dbReference type="PROSITE" id="PS51257">
    <property type="entry name" value="PROKAR_LIPOPROTEIN"/>
    <property type="match status" value="1"/>
</dbReference>
<dbReference type="InterPro" id="IPR046713">
    <property type="entry name" value="DUF6786"/>
</dbReference>
<evidence type="ECO:0000313" key="1">
    <source>
        <dbReference type="EMBL" id="MFD2101249.1"/>
    </source>
</evidence>
<dbReference type="RefSeq" id="WP_379831833.1">
    <property type="nucleotide sequence ID" value="NZ_JBHUHU010000005.1"/>
</dbReference>
<dbReference type="Pfam" id="PF20583">
    <property type="entry name" value="DUF6786"/>
    <property type="match status" value="1"/>
</dbReference>
<organism evidence="1 2">
    <name type="scientific">Flagellimonas iocasae</name>
    <dbReference type="NCBI Taxonomy" id="2055905"/>
    <lineage>
        <taxon>Bacteria</taxon>
        <taxon>Pseudomonadati</taxon>
        <taxon>Bacteroidota</taxon>
        <taxon>Flavobacteriia</taxon>
        <taxon>Flavobacteriales</taxon>
        <taxon>Flavobacteriaceae</taxon>
        <taxon>Flagellimonas</taxon>
    </lineage>
</organism>
<evidence type="ECO:0000313" key="2">
    <source>
        <dbReference type="Proteomes" id="UP001597342"/>
    </source>
</evidence>
<proteinExistence type="predicted"/>
<gene>
    <name evidence="1" type="ORF">ACFSJE_15780</name>
</gene>
<dbReference type="Proteomes" id="UP001597342">
    <property type="component" value="Unassembled WGS sequence"/>
</dbReference>